<dbReference type="InterPro" id="IPR007627">
    <property type="entry name" value="RNA_pol_sigma70_r2"/>
</dbReference>
<evidence type="ECO:0000256" key="2">
    <source>
        <dbReference type="ARBA" id="ARBA00023082"/>
    </source>
</evidence>
<keyword evidence="3" id="KW-0238">DNA-binding</keyword>
<dbReference type="SUPFAM" id="SSF88946">
    <property type="entry name" value="Sigma2 domain of RNA polymerase sigma factors"/>
    <property type="match status" value="1"/>
</dbReference>
<sequence>MTSAVERLTHSICPNPERQQDAAFWQQWICYQDELYRDCLQYLRNPTEAEDLLSQAMLKAWKQVTTRATAIQNFRAWVKQLTKNLCLDRLRQRKKIAVQDIEAIAPQGEWANQGQNPVHDA</sequence>
<dbReference type="PANTHER" id="PTHR43133:SF8">
    <property type="entry name" value="RNA POLYMERASE SIGMA FACTOR HI_1459-RELATED"/>
    <property type="match status" value="1"/>
</dbReference>
<organism evidence="6 7">
    <name type="scientific">Laspinema palackyanum D2a</name>
    <dbReference type="NCBI Taxonomy" id="2953684"/>
    <lineage>
        <taxon>Bacteria</taxon>
        <taxon>Bacillati</taxon>
        <taxon>Cyanobacteriota</taxon>
        <taxon>Cyanophyceae</taxon>
        <taxon>Oscillatoriophycideae</taxon>
        <taxon>Oscillatoriales</taxon>
        <taxon>Laspinemataceae</taxon>
        <taxon>Laspinema</taxon>
        <taxon>Laspinema palackyanum</taxon>
    </lineage>
</organism>
<reference evidence="6 7" key="1">
    <citation type="journal article" date="2022" name="Front. Microbiol.">
        <title>High genomic differentiation and limited gene flow indicate recent cryptic speciation within the genus Laspinema (cyanobacteria).</title>
        <authorList>
            <person name="Stanojkovic A."/>
            <person name="Skoupy S."/>
            <person name="Skaloud P."/>
            <person name="Dvorak P."/>
        </authorList>
    </citation>
    <scope>NUCLEOTIDE SEQUENCE [LARGE SCALE GENOMIC DNA]</scope>
    <source>
        <strain evidence="6 7">D2a</strain>
    </source>
</reference>
<dbReference type="InterPro" id="IPR013325">
    <property type="entry name" value="RNA_pol_sigma_r2"/>
</dbReference>
<accession>A0ABT2MMH0</accession>
<comment type="caution">
    <text evidence="6">The sequence shown here is derived from an EMBL/GenBank/DDBJ whole genome shotgun (WGS) entry which is preliminary data.</text>
</comment>
<protein>
    <submittedName>
        <fullName evidence="6">Sigma-70 family RNA polymerase sigma factor</fullName>
    </submittedName>
</protein>
<keyword evidence="4" id="KW-0804">Transcription</keyword>
<dbReference type="Proteomes" id="UP001525890">
    <property type="component" value="Unassembled WGS sequence"/>
</dbReference>
<dbReference type="RefSeq" id="WP_368005377.1">
    <property type="nucleotide sequence ID" value="NZ_JAMXFF010000005.1"/>
</dbReference>
<keyword evidence="1" id="KW-0805">Transcription regulation</keyword>
<evidence type="ECO:0000313" key="7">
    <source>
        <dbReference type="Proteomes" id="UP001525890"/>
    </source>
</evidence>
<proteinExistence type="predicted"/>
<dbReference type="Gene3D" id="1.10.1740.10">
    <property type="match status" value="1"/>
</dbReference>
<feature type="domain" description="RNA polymerase sigma-70 region 2" evidence="5">
    <location>
        <begin position="31"/>
        <end position="95"/>
    </location>
</feature>
<dbReference type="PANTHER" id="PTHR43133">
    <property type="entry name" value="RNA POLYMERASE ECF-TYPE SIGMA FACTO"/>
    <property type="match status" value="1"/>
</dbReference>
<name>A0ABT2MMH0_9CYAN</name>
<keyword evidence="7" id="KW-1185">Reference proteome</keyword>
<evidence type="ECO:0000259" key="5">
    <source>
        <dbReference type="Pfam" id="PF04542"/>
    </source>
</evidence>
<keyword evidence="2" id="KW-0731">Sigma factor</keyword>
<dbReference type="Pfam" id="PF04542">
    <property type="entry name" value="Sigma70_r2"/>
    <property type="match status" value="1"/>
</dbReference>
<evidence type="ECO:0000256" key="4">
    <source>
        <dbReference type="ARBA" id="ARBA00023163"/>
    </source>
</evidence>
<gene>
    <name evidence="6" type="ORF">NG799_04975</name>
</gene>
<dbReference type="InterPro" id="IPR039425">
    <property type="entry name" value="RNA_pol_sigma-70-like"/>
</dbReference>
<evidence type="ECO:0000313" key="6">
    <source>
        <dbReference type="EMBL" id="MCT7965687.1"/>
    </source>
</evidence>
<dbReference type="EMBL" id="JAMXFF010000005">
    <property type="protein sequence ID" value="MCT7965687.1"/>
    <property type="molecule type" value="Genomic_DNA"/>
</dbReference>
<evidence type="ECO:0000256" key="1">
    <source>
        <dbReference type="ARBA" id="ARBA00023015"/>
    </source>
</evidence>
<evidence type="ECO:0000256" key="3">
    <source>
        <dbReference type="ARBA" id="ARBA00023125"/>
    </source>
</evidence>